<evidence type="ECO:0000259" key="4">
    <source>
        <dbReference type="PROSITE" id="PS50949"/>
    </source>
</evidence>
<comment type="caution">
    <text evidence="5">The sequence shown here is derived from an EMBL/GenBank/DDBJ whole genome shotgun (WGS) entry which is preliminary data.</text>
</comment>
<dbReference type="Proteomes" id="UP001428817">
    <property type="component" value="Unassembled WGS sequence"/>
</dbReference>
<evidence type="ECO:0000256" key="2">
    <source>
        <dbReference type="ARBA" id="ARBA00023125"/>
    </source>
</evidence>
<keyword evidence="6" id="KW-1185">Reference proteome</keyword>
<evidence type="ECO:0000313" key="6">
    <source>
        <dbReference type="Proteomes" id="UP001428817"/>
    </source>
</evidence>
<dbReference type="PROSITE" id="PS50949">
    <property type="entry name" value="HTH_GNTR"/>
    <property type="match status" value="1"/>
</dbReference>
<organism evidence="5 6">
    <name type="scientific">Pseudonocardia eucalypti</name>
    <dbReference type="NCBI Taxonomy" id="648755"/>
    <lineage>
        <taxon>Bacteria</taxon>
        <taxon>Bacillati</taxon>
        <taxon>Actinomycetota</taxon>
        <taxon>Actinomycetes</taxon>
        <taxon>Pseudonocardiales</taxon>
        <taxon>Pseudonocardiaceae</taxon>
        <taxon>Pseudonocardia</taxon>
    </lineage>
</organism>
<evidence type="ECO:0000256" key="3">
    <source>
        <dbReference type="ARBA" id="ARBA00023163"/>
    </source>
</evidence>
<keyword evidence="1" id="KW-0805">Transcription regulation</keyword>
<dbReference type="PANTHER" id="PTHR43537">
    <property type="entry name" value="TRANSCRIPTIONAL REGULATOR, GNTR FAMILY"/>
    <property type="match status" value="1"/>
</dbReference>
<dbReference type="InterPro" id="IPR036388">
    <property type="entry name" value="WH-like_DNA-bd_sf"/>
</dbReference>
<keyword evidence="3" id="KW-0804">Transcription</keyword>
<dbReference type="SMART" id="SM00345">
    <property type="entry name" value="HTH_GNTR"/>
    <property type="match status" value="1"/>
</dbReference>
<evidence type="ECO:0000256" key="1">
    <source>
        <dbReference type="ARBA" id="ARBA00023015"/>
    </source>
</evidence>
<feature type="domain" description="HTH gntR-type" evidence="4">
    <location>
        <begin position="13"/>
        <end position="80"/>
    </location>
</feature>
<gene>
    <name evidence="5" type="ORF">GCM10023321_85420</name>
</gene>
<protein>
    <recommendedName>
        <fullName evidence="4">HTH gntR-type domain-containing protein</fullName>
    </recommendedName>
</protein>
<dbReference type="PANTHER" id="PTHR43537:SF5">
    <property type="entry name" value="UXU OPERON TRANSCRIPTIONAL REGULATOR"/>
    <property type="match status" value="1"/>
</dbReference>
<keyword evidence="2" id="KW-0238">DNA-binding</keyword>
<dbReference type="Pfam" id="PF00392">
    <property type="entry name" value="GntR"/>
    <property type="match status" value="1"/>
</dbReference>
<sequence>MTESEFLGSSAIESVADRVTADIRRAILAGRLRPGQELTLRTLAAQLRVSYIPVREAMRSLAAEGLLVIRPGRSALVPRLEAEELRAVSRLRRLVEPELATRHRTGVDEAHLDLLSVRWERCASWSRGPDEHYQEFHAIYLALLSTSVPHWEMGVARMLCHTLERYLRNGVSDHDGSPGPPNALLAALGELIATARTGDLVATRTKVAEFVDLGGQIAWDGLPLAAAPPGWPTRSPGPAS</sequence>
<dbReference type="InterPro" id="IPR000524">
    <property type="entry name" value="Tscrpt_reg_HTH_GntR"/>
</dbReference>
<dbReference type="CDD" id="cd07377">
    <property type="entry name" value="WHTH_GntR"/>
    <property type="match status" value="1"/>
</dbReference>
<evidence type="ECO:0000313" key="5">
    <source>
        <dbReference type="EMBL" id="GAA5176605.1"/>
    </source>
</evidence>
<dbReference type="Gene3D" id="1.10.10.10">
    <property type="entry name" value="Winged helix-like DNA-binding domain superfamily/Winged helix DNA-binding domain"/>
    <property type="match status" value="1"/>
</dbReference>
<accession>A0ABP9RG82</accession>
<reference evidence="6" key="1">
    <citation type="journal article" date="2019" name="Int. J. Syst. Evol. Microbiol.">
        <title>The Global Catalogue of Microorganisms (GCM) 10K type strain sequencing project: providing services to taxonomists for standard genome sequencing and annotation.</title>
        <authorList>
            <consortium name="The Broad Institute Genomics Platform"/>
            <consortium name="The Broad Institute Genome Sequencing Center for Infectious Disease"/>
            <person name="Wu L."/>
            <person name="Ma J."/>
        </authorList>
    </citation>
    <scope>NUCLEOTIDE SEQUENCE [LARGE SCALE GENOMIC DNA]</scope>
    <source>
        <strain evidence="6">JCM 18303</strain>
    </source>
</reference>
<dbReference type="EMBL" id="BAABJP010000068">
    <property type="protein sequence ID" value="GAA5176605.1"/>
    <property type="molecule type" value="Genomic_DNA"/>
</dbReference>
<proteinExistence type="predicted"/>
<dbReference type="SUPFAM" id="SSF46785">
    <property type="entry name" value="Winged helix' DNA-binding domain"/>
    <property type="match status" value="1"/>
</dbReference>
<dbReference type="InterPro" id="IPR036390">
    <property type="entry name" value="WH_DNA-bd_sf"/>
</dbReference>
<name>A0ABP9RG82_9PSEU</name>
<dbReference type="RefSeq" id="WP_185065838.1">
    <property type="nucleotide sequence ID" value="NZ_BAABJP010000068.1"/>
</dbReference>